<gene>
    <name evidence="2" type="ORF">KTS37_07950</name>
</gene>
<accession>A0AA41KHF8</accession>
<dbReference type="Proteomes" id="UP001166304">
    <property type="component" value="Unassembled WGS sequence"/>
</dbReference>
<protein>
    <recommendedName>
        <fullName evidence="1">DUF7968 domain-containing protein</fullName>
    </recommendedName>
</protein>
<dbReference type="EMBL" id="JAHQXE010000002">
    <property type="protein sequence ID" value="MBV0901721.1"/>
    <property type="molecule type" value="Genomic_DNA"/>
</dbReference>
<dbReference type="AlphaFoldDB" id="A0AA41KHF8"/>
<comment type="caution">
    <text evidence="2">The sequence shown here is derived from an EMBL/GenBank/DDBJ whole genome shotgun (WGS) entry which is preliminary data.</text>
</comment>
<feature type="domain" description="DUF7968" evidence="1">
    <location>
        <begin position="27"/>
        <end position="100"/>
    </location>
</feature>
<organism evidence="2 3">
    <name type="scientific">Haloarcula salina</name>
    <dbReference type="NCBI Taxonomy" id="1429914"/>
    <lineage>
        <taxon>Archaea</taxon>
        <taxon>Methanobacteriati</taxon>
        <taxon>Methanobacteriota</taxon>
        <taxon>Stenosarchaea group</taxon>
        <taxon>Halobacteria</taxon>
        <taxon>Halobacteriales</taxon>
        <taxon>Haloarculaceae</taxon>
        <taxon>Haloarcula</taxon>
    </lineage>
</organism>
<keyword evidence="3" id="KW-1185">Reference proteome</keyword>
<proteinExistence type="predicted"/>
<evidence type="ECO:0000313" key="2">
    <source>
        <dbReference type="EMBL" id="MBV0901721.1"/>
    </source>
</evidence>
<reference evidence="2" key="1">
    <citation type="submission" date="2021-06" db="EMBL/GenBank/DDBJ databases">
        <title>New haloarchaea isolates fom saline soil.</title>
        <authorList>
            <person name="Duran-Viseras A."/>
            <person name="Sanchez-Porro C.S."/>
            <person name="Ventosa A."/>
        </authorList>
    </citation>
    <scope>NUCLEOTIDE SEQUENCE</scope>
    <source>
        <strain evidence="2">JCM 18369</strain>
    </source>
</reference>
<dbReference type="Pfam" id="PF25922">
    <property type="entry name" value="DUF7968"/>
    <property type="match status" value="1"/>
</dbReference>
<sequence>MTSPVASRVTVSVAPAEGDDPWEHVDTEWLLGELRKDTYETYLKRAHEGAVAVGDEWDEFVSCGCATPQDVLLRVERVEGGDALGVETTLAIEVREAETAQSVTPESE</sequence>
<evidence type="ECO:0000259" key="1">
    <source>
        <dbReference type="Pfam" id="PF25922"/>
    </source>
</evidence>
<dbReference type="RefSeq" id="WP_162412917.1">
    <property type="nucleotide sequence ID" value="NZ_JAHQXE010000002.1"/>
</dbReference>
<dbReference type="InterPro" id="IPR058274">
    <property type="entry name" value="DUF7968"/>
</dbReference>
<name>A0AA41KHF8_9EURY</name>
<evidence type="ECO:0000313" key="3">
    <source>
        <dbReference type="Proteomes" id="UP001166304"/>
    </source>
</evidence>